<accession>A0A445ITH0</accession>
<organism evidence="2 3">
    <name type="scientific">Glycine soja</name>
    <name type="common">Wild soybean</name>
    <dbReference type="NCBI Taxonomy" id="3848"/>
    <lineage>
        <taxon>Eukaryota</taxon>
        <taxon>Viridiplantae</taxon>
        <taxon>Streptophyta</taxon>
        <taxon>Embryophyta</taxon>
        <taxon>Tracheophyta</taxon>
        <taxon>Spermatophyta</taxon>
        <taxon>Magnoliopsida</taxon>
        <taxon>eudicotyledons</taxon>
        <taxon>Gunneridae</taxon>
        <taxon>Pentapetalae</taxon>
        <taxon>rosids</taxon>
        <taxon>fabids</taxon>
        <taxon>Fabales</taxon>
        <taxon>Fabaceae</taxon>
        <taxon>Papilionoideae</taxon>
        <taxon>50 kb inversion clade</taxon>
        <taxon>NPAAA clade</taxon>
        <taxon>indigoferoid/millettioid clade</taxon>
        <taxon>Phaseoleae</taxon>
        <taxon>Glycine</taxon>
        <taxon>Glycine subgen. Soja</taxon>
    </lineage>
</organism>
<keyword evidence="3" id="KW-1185">Reference proteome</keyword>
<dbReference type="Proteomes" id="UP000289340">
    <property type="component" value="Chromosome 10"/>
</dbReference>
<feature type="region of interest" description="Disordered" evidence="1">
    <location>
        <begin position="174"/>
        <end position="204"/>
    </location>
</feature>
<dbReference type="Pfam" id="PF05623">
    <property type="entry name" value="DUF789"/>
    <property type="match status" value="1"/>
</dbReference>
<dbReference type="EMBL" id="QZWG01000010">
    <property type="protein sequence ID" value="RZB89353.1"/>
    <property type="molecule type" value="Genomic_DNA"/>
</dbReference>
<gene>
    <name evidence="2" type="ORF">D0Y65_028273</name>
</gene>
<dbReference type="PANTHER" id="PTHR31343:SF42">
    <property type="entry name" value="T15D22.8"/>
    <property type="match status" value="1"/>
</dbReference>
<dbReference type="EMBL" id="QZWG01000010">
    <property type="protein sequence ID" value="RZB89352.1"/>
    <property type="molecule type" value="Genomic_DNA"/>
</dbReference>
<sequence>MLGTGLNFGRARGEDRFYSPAKARRSLLTMENDKLRRAQSDVAASRSVRDKSVDSGNRIPENRVGSDEAKKSGAVPSCEPVANRLSNLERFLQAITPSVPAQCLPKRTTRGLRACGAEFQPYFVLGDLWESFREWSAYGAGVPLVLNDKDSVVQYYVPYLSGIQIYSQNVKPTVKSRQLGEDSDSDFRDSSSDGSSDSEPVHGRGLRNLPHLLEEVPQWMGGLSLRDHHSLPPDGFSSDDGESVNSQGYLIFEYLERDPPYSREPLADKIMDLAFQFPELVTLRSCDILPSSWISVAWYPIYRIPTGPTLKDLDACFLTYHSLYMPMGGSQRVQAPMPHPTEMDNVHKMSLPVFGLASYKFKGSLWTPNGGHECQRSLLQGADDWLRLHQVSHPDFQFFSR</sequence>
<reference evidence="2 3" key="1">
    <citation type="submission" date="2018-09" db="EMBL/GenBank/DDBJ databases">
        <title>A high-quality reference genome of wild soybean provides a powerful tool to mine soybean genomes.</title>
        <authorList>
            <person name="Xie M."/>
            <person name="Chung C.Y.L."/>
            <person name="Li M.-W."/>
            <person name="Wong F.-L."/>
            <person name="Chan T.-F."/>
            <person name="Lam H.-M."/>
        </authorList>
    </citation>
    <scope>NUCLEOTIDE SEQUENCE [LARGE SCALE GENOMIC DNA]</scope>
    <source>
        <strain evidence="3">cv. W05</strain>
        <tissue evidence="2">Hypocotyl of etiolated seedlings</tissue>
    </source>
</reference>
<dbReference type="InterPro" id="IPR008507">
    <property type="entry name" value="DUF789"/>
</dbReference>
<evidence type="ECO:0000313" key="2">
    <source>
        <dbReference type="EMBL" id="RZB89352.1"/>
    </source>
</evidence>
<evidence type="ECO:0008006" key="4">
    <source>
        <dbReference type="Google" id="ProtNLM"/>
    </source>
</evidence>
<evidence type="ECO:0000256" key="1">
    <source>
        <dbReference type="SAM" id="MobiDB-lite"/>
    </source>
</evidence>
<dbReference type="AlphaFoldDB" id="A0A445ITH0"/>
<dbReference type="PANTHER" id="PTHR31343">
    <property type="entry name" value="T15D22.8"/>
    <property type="match status" value="1"/>
</dbReference>
<proteinExistence type="predicted"/>
<evidence type="ECO:0000313" key="3">
    <source>
        <dbReference type="Proteomes" id="UP000289340"/>
    </source>
</evidence>
<feature type="compositionally biased region" description="Basic and acidic residues" evidence="1">
    <location>
        <begin position="60"/>
        <end position="71"/>
    </location>
</feature>
<name>A0A445ITH0_GLYSO</name>
<feature type="region of interest" description="Disordered" evidence="1">
    <location>
        <begin position="38"/>
        <end position="76"/>
    </location>
</feature>
<comment type="caution">
    <text evidence="2">The sequence shown here is derived from an EMBL/GenBank/DDBJ whole genome shotgun (WGS) entry which is preliminary data.</text>
</comment>
<dbReference type="Gramene" id="XM_028329211.1">
    <property type="protein sequence ID" value="XP_028185012.1"/>
    <property type="gene ID" value="LOC114371898"/>
</dbReference>
<protein>
    <recommendedName>
        <fullName evidence="4">DUF789 domain-containing protein</fullName>
    </recommendedName>
</protein>